<dbReference type="GO" id="GO:0030638">
    <property type="term" value="P:polyketide metabolic process"/>
    <property type="evidence" value="ECO:0007669"/>
    <property type="project" value="InterPro"/>
</dbReference>
<evidence type="ECO:0000313" key="1">
    <source>
        <dbReference type="EMBL" id="MBC2883161.1"/>
    </source>
</evidence>
<keyword evidence="2" id="KW-1185">Reference proteome</keyword>
<protein>
    <submittedName>
        <fullName evidence="1">Ester cyclase</fullName>
    </submittedName>
</protein>
<dbReference type="SUPFAM" id="SSF54427">
    <property type="entry name" value="NTF2-like"/>
    <property type="match status" value="1"/>
</dbReference>
<dbReference type="InterPro" id="IPR009959">
    <property type="entry name" value="Cyclase_SnoaL-like"/>
</dbReference>
<evidence type="ECO:0000313" key="2">
    <source>
        <dbReference type="Proteomes" id="UP000552683"/>
    </source>
</evidence>
<dbReference type="Pfam" id="PF07366">
    <property type="entry name" value="SnoaL"/>
    <property type="match status" value="1"/>
</dbReference>
<gene>
    <name evidence="1" type="ORF">H7R39_07820</name>
</gene>
<comment type="caution">
    <text evidence="1">The sequence shown here is derived from an EMBL/GenBank/DDBJ whole genome shotgun (WGS) entry which is preliminary data.</text>
</comment>
<dbReference type="Gene3D" id="3.10.450.50">
    <property type="match status" value="1"/>
</dbReference>
<organism evidence="1 2">
    <name type="scientific">Campylobacter massiliensis</name>
    <dbReference type="NCBI Taxonomy" id="2762557"/>
    <lineage>
        <taxon>Bacteria</taxon>
        <taxon>Pseudomonadati</taxon>
        <taxon>Campylobacterota</taxon>
        <taxon>Epsilonproteobacteria</taxon>
        <taxon>Campylobacterales</taxon>
        <taxon>Campylobacteraceae</taxon>
        <taxon>Campylobacter</taxon>
    </lineage>
</organism>
<dbReference type="InterPro" id="IPR032710">
    <property type="entry name" value="NTF2-like_dom_sf"/>
</dbReference>
<reference evidence="1 2" key="1">
    <citation type="submission" date="2020-08" db="EMBL/GenBank/DDBJ databases">
        <title>Complete genome and description of Campylobacter massiliensis Marseille-Q3452 sp. nov.</title>
        <authorList>
            <person name="Antezack A."/>
        </authorList>
    </citation>
    <scope>NUCLEOTIDE SEQUENCE [LARGE SCALE GENOMIC DNA]</scope>
    <source>
        <strain evidence="1 2">Marseille-Q3452</strain>
    </source>
</reference>
<name>A0A842J653_9BACT</name>
<dbReference type="EMBL" id="JACLZK010000002">
    <property type="protein sequence ID" value="MBC2883161.1"/>
    <property type="molecule type" value="Genomic_DNA"/>
</dbReference>
<dbReference type="AlphaFoldDB" id="A0A842J653"/>
<accession>A0A842J653</accession>
<sequence>MQDMVADERCVAVYWLCTGTHEHDFAGVVATGRKFSARVMNFYYFNDAGKITNDVAAEGMIAILRAIGACDK</sequence>
<dbReference type="Proteomes" id="UP000552683">
    <property type="component" value="Unassembled WGS sequence"/>
</dbReference>
<proteinExistence type="predicted"/>